<dbReference type="SMART" id="SM00855">
    <property type="entry name" value="PGAM"/>
    <property type="match status" value="1"/>
</dbReference>
<evidence type="ECO:0000256" key="6">
    <source>
        <dbReference type="PIRSR" id="PIRSR613078-1"/>
    </source>
</evidence>
<evidence type="ECO:0000256" key="1">
    <source>
        <dbReference type="ARBA" id="ARBA00000464"/>
    </source>
</evidence>
<dbReference type="PANTHER" id="PTHR46517">
    <property type="entry name" value="FRUCTOSE-2,6-BISPHOSPHATASE TIGAR"/>
    <property type="match status" value="1"/>
</dbReference>
<reference evidence="8" key="1">
    <citation type="submission" date="2020-04" db="EMBL/GenBank/DDBJ databases">
        <authorList>
            <person name="Neveu A P."/>
        </authorList>
    </citation>
    <scope>NUCLEOTIDE SEQUENCE</scope>
    <source>
        <tissue evidence="8">Whole embryo</tissue>
    </source>
</reference>
<evidence type="ECO:0000256" key="3">
    <source>
        <dbReference type="ARBA" id="ARBA00038362"/>
    </source>
</evidence>
<protein>
    <recommendedName>
        <fullName evidence="4">Fructose-2,6-bisphosphatase TIGAR</fullName>
    </recommendedName>
    <alternativeName>
        <fullName evidence="5">TP53-induced glycolysis and apoptosis regulator</fullName>
    </alternativeName>
</protein>
<gene>
    <name evidence="8" type="primary">C12orf5-001</name>
</gene>
<evidence type="ECO:0000256" key="5">
    <source>
        <dbReference type="ARBA" id="ARBA00042275"/>
    </source>
</evidence>
<dbReference type="PANTHER" id="PTHR46517:SF1">
    <property type="entry name" value="FRUCTOSE-2,6-BISPHOSPHATASE TIGAR"/>
    <property type="match status" value="1"/>
</dbReference>
<sequence>MFKLMLVRHGQTELNKHGIMQGQIDEPLNDTGRSQAMDLACFLKDEVYTHVFSSDLARASETCKLALSKNTSFQDAKSDIQIKLEPRLRERCYGSMEGKPFVEYLNAAKEAGIDRKSFTPEGAETRIQLLKRAEDFFMSLCESVYLNMSNGDENVTCKANVLAVGHGAYWRSLCELLRDTFGCIFNQSLQPVMANAGRTSLIVTLPSRKTADDVIFDTSETNSLDDWKNGITIKCLSLNIPVHSNL</sequence>
<evidence type="ECO:0000313" key="8">
    <source>
        <dbReference type="EMBL" id="CAB3226515.1"/>
    </source>
</evidence>
<dbReference type="GO" id="GO:0045820">
    <property type="term" value="P:negative regulation of glycolytic process"/>
    <property type="evidence" value="ECO:0007669"/>
    <property type="project" value="TreeGrafter"/>
</dbReference>
<dbReference type="CDD" id="cd07067">
    <property type="entry name" value="HP_PGM_like"/>
    <property type="match status" value="1"/>
</dbReference>
<name>A0A6F9D763_9ASCI</name>
<dbReference type="InterPro" id="IPR029033">
    <property type="entry name" value="His_PPase_superfam"/>
</dbReference>
<proteinExistence type="evidence at transcript level"/>
<keyword evidence="2" id="KW-0378">Hydrolase</keyword>
<feature type="binding site" evidence="7">
    <location>
        <begin position="90"/>
        <end position="93"/>
    </location>
    <ligand>
        <name>substrate</name>
    </ligand>
</feature>
<dbReference type="GO" id="GO:0005829">
    <property type="term" value="C:cytosol"/>
    <property type="evidence" value="ECO:0007669"/>
    <property type="project" value="TreeGrafter"/>
</dbReference>
<accession>A0A6F9D763</accession>
<dbReference type="InterPro" id="IPR001345">
    <property type="entry name" value="PG/BPGM_mutase_AS"/>
</dbReference>
<dbReference type="EMBL" id="LR783432">
    <property type="protein sequence ID" value="CAB3226515.1"/>
    <property type="molecule type" value="mRNA"/>
</dbReference>
<comment type="similarity">
    <text evidence="3">Belongs to the phosphoglycerate mutase family.</text>
</comment>
<evidence type="ECO:0000256" key="4">
    <source>
        <dbReference type="ARBA" id="ARBA00040907"/>
    </source>
</evidence>
<dbReference type="AlphaFoldDB" id="A0A6F9D763"/>
<dbReference type="GO" id="GO:0043456">
    <property type="term" value="P:regulation of pentose-phosphate shunt"/>
    <property type="evidence" value="ECO:0007669"/>
    <property type="project" value="TreeGrafter"/>
</dbReference>
<dbReference type="InterPro" id="IPR013078">
    <property type="entry name" value="His_Pase_superF_clade-1"/>
</dbReference>
<feature type="binding site" evidence="7">
    <location>
        <begin position="8"/>
        <end position="15"/>
    </location>
    <ligand>
        <name>substrate</name>
    </ligand>
</feature>
<dbReference type="GO" id="GO:0004331">
    <property type="term" value="F:fructose-2,6-bisphosphate 2-phosphatase activity"/>
    <property type="evidence" value="ECO:0007669"/>
    <property type="project" value="UniProtKB-EC"/>
</dbReference>
<feature type="binding site" evidence="7">
    <location>
        <position position="58"/>
    </location>
    <ligand>
        <name>substrate</name>
    </ligand>
</feature>
<organism evidence="8">
    <name type="scientific">Phallusia mammillata</name>
    <dbReference type="NCBI Taxonomy" id="59560"/>
    <lineage>
        <taxon>Eukaryota</taxon>
        <taxon>Metazoa</taxon>
        <taxon>Chordata</taxon>
        <taxon>Tunicata</taxon>
        <taxon>Ascidiacea</taxon>
        <taxon>Phlebobranchia</taxon>
        <taxon>Ascidiidae</taxon>
        <taxon>Phallusia</taxon>
    </lineage>
</organism>
<evidence type="ECO:0000256" key="2">
    <source>
        <dbReference type="ARBA" id="ARBA00022801"/>
    </source>
</evidence>
<comment type="catalytic activity">
    <reaction evidence="1">
        <text>beta-D-fructose 2,6-bisphosphate + H2O = beta-D-fructose 6-phosphate + phosphate</text>
        <dbReference type="Rhea" id="RHEA:17289"/>
        <dbReference type="ChEBI" id="CHEBI:15377"/>
        <dbReference type="ChEBI" id="CHEBI:43474"/>
        <dbReference type="ChEBI" id="CHEBI:57634"/>
        <dbReference type="ChEBI" id="CHEBI:58579"/>
        <dbReference type="EC" id="3.1.3.46"/>
    </reaction>
</comment>
<feature type="active site" description="Tele-phosphohistidine intermediate" evidence="6">
    <location>
        <position position="9"/>
    </location>
</feature>
<feature type="active site" description="Proton donor/acceptor" evidence="6">
    <location>
        <position position="90"/>
    </location>
</feature>
<dbReference type="PROSITE" id="PS00175">
    <property type="entry name" value="PG_MUTASE"/>
    <property type="match status" value="1"/>
</dbReference>
<dbReference type="InterPro" id="IPR051695">
    <property type="entry name" value="Phosphoglycerate_Mutase"/>
</dbReference>
<dbReference type="SUPFAM" id="SSF53254">
    <property type="entry name" value="Phosphoglycerate mutase-like"/>
    <property type="match status" value="1"/>
</dbReference>
<dbReference type="Gene3D" id="3.40.50.1240">
    <property type="entry name" value="Phosphoglycerate mutase-like"/>
    <property type="match status" value="1"/>
</dbReference>
<dbReference type="Pfam" id="PF00300">
    <property type="entry name" value="His_Phos_1"/>
    <property type="match status" value="1"/>
</dbReference>
<evidence type="ECO:0000256" key="7">
    <source>
        <dbReference type="PIRSR" id="PIRSR613078-2"/>
    </source>
</evidence>